<keyword evidence="3" id="KW-0521">NADP</keyword>
<reference evidence="8" key="1">
    <citation type="journal article" date="2020" name="Stud. Mycol.">
        <title>101 Dothideomycetes genomes: a test case for predicting lifestyles and emergence of pathogens.</title>
        <authorList>
            <person name="Haridas S."/>
            <person name="Albert R."/>
            <person name="Binder M."/>
            <person name="Bloem J."/>
            <person name="Labutti K."/>
            <person name="Salamov A."/>
            <person name="Andreopoulos B."/>
            <person name="Baker S."/>
            <person name="Barry K."/>
            <person name="Bills G."/>
            <person name="Bluhm B."/>
            <person name="Cannon C."/>
            <person name="Castanera R."/>
            <person name="Culley D."/>
            <person name="Daum C."/>
            <person name="Ezra D."/>
            <person name="Gonzalez J."/>
            <person name="Henrissat B."/>
            <person name="Kuo A."/>
            <person name="Liang C."/>
            <person name="Lipzen A."/>
            <person name="Lutzoni F."/>
            <person name="Magnuson J."/>
            <person name="Mondo S."/>
            <person name="Nolan M."/>
            <person name="Ohm R."/>
            <person name="Pangilinan J."/>
            <person name="Park H.-J."/>
            <person name="Ramirez L."/>
            <person name="Alfaro M."/>
            <person name="Sun H."/>
            <person name="Tritt A."/>
            <person name="Yoshinaga Y."/>
            <person name="Zwiers L.-H."/>
            <person name="Turgeon B."/>
            <person name="Goodwin S."/>
            <person name="Spatafora J."/>
            <person name="Crous P."/>
            <person name="Grigoriev I."/>
        </authorList>
    </citation>
    <scope>NUCLEOTIDE SEQUENCE</scope>
    <source>
        <strain evidence="8">CBS 122367</strain>
    </source>
</reference>
<dbReference type="PANTHER" id="PTHR42879:SF2">
    <property type="entry name" value="3-OXOACYL-[ACYL-CARRIER-PROTEIN] REDUCTASE FABG"/>
    <property type="match status" value="1"/>
</dbReference>
<sequence length="259" mass="27307">MPNTTKPPLCGKIALVTGATGGIGTAICRRLAALGCSVGIHYNTDQDAALALMEEFKELYMHRYGSKFACYGADMGNYDEVKELHEHIVSILGPPNILINNAGSTLSLTGVPSIDVVPIDDFETAWRINCGSAYLLTQLCMPAMEGEGFGRIVFVSSVAAMTGGIVGPHYASAKSALQGLVHWLAGAYAKKGITVNGVAPALIGETKMLTGDPEELARKIPVGRLGMPDEVAGTVLWMIETGYVTNKVIAVDGGMVPQH</sequence>
<evidence type="ECO:0000259" key="7">
    <source>
        <dbReference type="SMART" id="SM00822"/>
    </source>
</evidence>
<dbReference type="Pfam" id="PF00106">
    <property type="entry name" value="adh_short"/>
    <property type="match status" value="1"/>
</dbReference>
<dbReference type="GO" id="GO:0004316">
    <property type="term" value="F:3-oxoacyl-[acyl-carrier-protein] reductase (NADPH) activity"/>
    <property type="evidence" value="ECO:0007669"/>
    <property type="project" value="UniProtKB-EC"/>
</dbReference>
<evidence type="ECO:0000256" key="1">
    <source>
        <dbReference type="ARBA" id="ARBA00006484"/>
    </source>
</evidence>
<evidence type="ECO:0000256" key="4">
    <source>
        <dbReference type="ARBA" id="ARBA00023002"/>
    </source>
</evidence>
<proteinExistence type="inferred from homology"/>
<feature type="domain" description="Ketoreductase" evidence="7">
    <location>
        <begin position="12"/>
        <end position="206"/>
    </location>
</feature>
<dbReference type="AlphaFoldDB" id="A0A6G1IHM9"/>
<dbReference type="InterPro" id="IPR057326">
    <property type="entry name" value="KR_dom"/>
</dbReference>
<dbReference type="PRINTS" id="PR00081">
    <property type="entry name" value="GDHRDH"/>
</dbReference>
<dbReference type="PROSITE" id="PS00061">
    <property type="entry name" value="ADH_SHORT"/>
    <property type="match status" value="1"/>
</dbReference>
<name>A0A6G1IHM9_9PLEO</name>
<keyword evidence="4" id="KW-0560">Oxidoreductase</keyword>
<evidence type="ECO:0000313" key="8">
    <source>
        <dbReference type="EMBL" id="KAF2677451.1"/>
    </source>
</evidence>
<gene>
    <name evidence="8" type="ORF">K458DRAFT_481362</name>
</gene>
<dbReference type="InterPro" id="IPR050259">
    <property type="entry name" value="SDR"/>
</dbReference>
<evidence type="ECO:0000256" key="6">
    <source>
        <dbReference type="RuleBase" id="RU000363"/>
    </source>
</evidence>
<dbReference type="PRINTS" id="PR00080">
    <property type="entry name" value="SDRFAMILY"/>
</dbReference>
<dbReference type="EMBL" id="MU005622">
    <property type="protein sequence ID" value="KAF2677451.1"/>
    <property type="molecule type" value="Genomic_DNA"/>
</dbReference>
<dbReference type="InterPro" id="IPR002347">
    <property type="entry name" value="SDR_fam"/>
</dbReference>
<dbReference type="Gene3D" id="3.40.50.720">
    <property type="entry name" value="NAD(P)-binding Rossmann-like Domain"/>
    <property type="match status" value="1"/>
</dbReference>
<comment type="catalytic activity">
    <reaction evidence="5">
        <text>a (3R)-hydroxyacyl-[ACP] + NADP(+) = a 3-oxoacyl-[ACP] + NADPH + H(+)</text>
        <dbReference type="Rhea" id="RHEA:17397"/>
        <dbReference type="Rhea" id="RHEA-COMP:9916"/>
        <dbReference type="Rhea" id="RHEA-COMP:9945"/>
        <dbReference type="ChEBI" id="CHEBI:15378"/>
        <dbReference type="ChEBI" id="CHEBI:57783"/>
        <dbReference type="ChEBI" id="CHEBI:58349"/>
        <dbReference type="ChEBI" id="CHEBI:78776"/>
        <dbReference type="ChEBI" id="CHEBI:78827"/>
        <dbReference type="EC" id="1.1.1.100"/>
    </reaction>
</comment>
<dbReference type="InterPro" id="IPR036291">
    <property type="entry name" value="NAD(P)-bd_dom_sf"/>
</dbReference>
<evidence type="ECO:0000313" key="9">
    <source>
        <dbReference type="Proteomes" id="UP000799291"/>
    </source>
</evidence>
<dbReference type="GO" id="GO:0032787">
    <property type="term" value="P:monocarboxylic acid metabolic process"/>
    <property type="evidence" value="ECO:0007669"/>
    <property type="project" value="UniProtKB-ARBA"/>
</dbReference>
<dbReference type="SUPFAM" id="SSF51735">
    <property type="entry name" value="NAD(P)-binding Rossmann-fold domains"/>
    <property type="match status" value="1"/>
</dbReference>
<accession>A0A6G1IHM9</accession>
<keyword evidence="9" id="KW-1185">Reference proteome</keyword>
<evidence type="ECO:0000256" key="3">
    <source>
        <dbReference type="ARBA" id="ARBA00022857"/>
    </source>
</evidence>
<evidence type="ECO:0000256" key="5">
    <source>
        <dbReference type="ARBA" id="ARBA00048508"/>
    </source>
</evidence>
<protein>
    <recommendedName>
        <fullName evidence="2">3-oxoacyl-[acyl-carrier-protein] reductase</fullName>
        <ecNumber evidence="2">1.1.1.100</ecNumber>
    </recommendedName>
</protein>
<dbReference type="EC" id="1.1.1.100" evidence="2"/>
<dbReference type="SMART" id="SM00822">
    <property type="entry name" value="PKS_KR"/>
    <property type="match status" value="1"/>
</dbReference>
<organism evidence="8 9">
    <name type="scientific">Lentithecium fluviatile CBS 122367</name>
    <dbReference type="NCBI Taxonomy" id="1168545"/>
    <lineage>
        <taxon>Eukaryota</taxon>
        <taxon>Fungi</taxon>
        <taxon>Dikarya</taxon>
        <taxon>Ascomycota</taxon>
        <taxon>Pezizomycotina</taxon>
        <taxon>Dothideomycetes</taxon>
        <taxon>Pleosporomycetidae</taxon>
        <taxon>Pleosporales</taxon>
        <taxon>Massarineae</taxon>
        <taxon>Lentitheciaceae</taxon>
        <taxon>Lentithecium</taxon>
    </lineage>
</organism>
<dbReference type="InterPro" id="IPR020904">
    <property type="entry name" value="Sc_DH/Rdtase_CS"/>
</dbReference>
<dbReference type="OrthoDB" id="417891at2759"/>
<dbReference type="Proteomes" id="UP000799291">
    <property type="component" value="Unassembled WGS sequence"/>
</dbReference>
<dbReference type="PANTHER" id="PTHR42879">
    <property type="entry name" value="3-OXOACYL-(ACYL-CARRIER-PROTEIN) REDUCTASE"/>
    <property type="match status" value="1"/>
</dbReference>
<dbReference type="FunFam" id="3.40.50.720:FF:000173">
    <property type="entry name" value="3-oxoacyl-[acyl-carrier protein] reductase"/>
    <property type="match status" value="1"/>
</dbReference>
<comment type="similarity">
    <text evidence="1 6">Belongs to the short-chain dehydrogenases/reductases (SDR) family.</text>
</comment>
<evidence type="ECO:0000256" key="2">
    <source>
        <dbReference type="ARBA" id="ARBA00012948"/>
    </source>
</evidence>